<gene>
    <name evidence="2" type="ORF">WG66_16470</name>
</gene>
<accession>A0A0W0F3Q9</accession>
<dbReference type="Proteomes" id="UP000054988">
    <property type="component" value="Unassembled WGS sequence"/>
</dbReference>
<sequence length="183" mass="20163">MTATKDSVLLYTTHEALLPEVPSLVDQLNQPNRQFTQPYNLPDVIQPAPFPDEDQIGASLDILNEKHRSWIARNDLDVNMAPNASLFIVADEDTLDNRTVQVVYLGSDVENDEKGYDVLRSPISVAVQVFTTIDGGQHGWDEFLYQAQANGGVIPSSGSEAPPAASEEESPRTRKTLPTKSRD</sequence>
<name>A0A0W0F3Q9_MONRR</name>
<reference evidence="2 3" key="1">
    <citation type="submission" date="2015-12" db="EMBL/GenBank/DDBJ databases">
        <title>Draft genome sequence of Moniliophthora roreri, the causal agent of frosty pod rot of cacao.</title>
        <authorList>
            <person name="Aime M.C."/>
            <person name="Diaz-Valderrama J.R."/>
            <person name="Kijpornyongpan T."/>
            <person name="Phillips-Mora W."/>
        </authorList>
    </citation>
    <scope>NUCLEOTIDE SEQUENCE [LARGE SCALE GENOMIC DNA]</scope>
    <source>
        <strain evidence="2 3">MCA 2952</strain>
    </source>
</reference>
<feature type="region of interest" description="Disordered" evidence="1">
    <location>
        <begin position="151"/>
        <end position="183"/>
    </location>
</feature>
<proteinExistence type="predicted"/>
<feature type="compositionally biased region" description="Low complexity" evidence="1">
    <location>
        <begin position="155"/>
        <end position="165"/>
    </location>
</feature>
<protein>
    <submittedName>
        <fullName evidence="2">Uncharacterized protein</fullName>
    </submittedName>
</protein>
<dbReference type="AlphaFoldDB" id="A0A0W0F3Q9"/>
<evidence type="ECO:0000313" key="2">
    <source>
        <dbReference type="EMBL" id="KTB30955.1"/>
    </source>
</evidence>
<evidence type="ECO:0000256" key="1">
    <source>
        <dbReference type="SAM" id="MobiDB-lite"/>
    </source>
</evidence>
<comment type="caution">
    <text evidence="2">The sequence shown here is derived from an EMBL/GenBank/DDBJ whole genome shotgun (WGS) entry which is preliminary data.</text>
</comment>
<organism evidence="2 3">
    <name type="scientific">Moniliophthora roreri</name>
    <name type="common">Frosty pod rot fungus</name>
    <name type="synonym">Monilia roreri</name>
    <dbReference type="NCBI Taxonomy" id="221103"/>
    <lineage>
        <taxon>Eukaryota</taxon>
        <taxon>Fungi</taxon>
        <taxon>Dikarya</taxon>
        <taxon>Basidiomycota</taxon>
        <taxon>Agaricomycotina</taxon>
        <taxon>Agaricomycetes</taxon>
        <taxon>Agaricomycetidae</taxon>
        <taxon>Agaricales</taxon>
        <taxon>Marasmiineae</taxon>
        <taxon>Marasmiaceae</taxon>
        <taxon>Moniliophthora</taxon>
    </lineage>
</organism>
<dbReference type="EMBL" id="LATX01002356">
    <property type="protein sequence ID" value="KTB30955.1"/>
    <property type="molecule type" value="Genomic_DNA"/>
</dbReference>
<evidence type="ECO:0000313" key="3">
    <source>
        <dbReference type="Proteomes" id="UP000054988"/>
    </source>
</evidence>